<evidence type="ECO:0000313" key="5">
    <source>
        <dbReference type="Proteomes" id="UP000270924"/>
    </source>
</evidence>
<dbReference type="OMA" id="PLKPLCY"/>
<sequence length="920" mass="105782">MRGNVMLTGGTTLEDGEIEDDDDLDVIHSSCRNTSMEIKSENMTHVSSVSVDEEREREVDRIIREVQEATDRSEFMSLPSAEHSIENVDSDDEDALRLAVLNTSKDKRSVRQHLSHEAEEGEIIDTSYMPSRSQQLNMRSSSRQTWVQLKRKQNNKFQSYGDMQNRIKNRKFHQTVIPLKVTVRNDSTNGYSYCILNNQQKATVSTNNNEEILEAPMKQFSNPFEDQLHRLRLRVEASKFSKRMENLGDNYEQVGMDIVDSDRDSRSRSSPASPLVNTMAVRSHEMQARSGISPDGADNEEDVDQLRAELLEQIMHRKNYKKLTLWKPSPEEGELSSANSEEQSALGSNEKPSSSCRTETHYSKRFANVVEQNRKPEVNRKRSRKDDSLSSGSDDGQVQDYRIKLSRKRKENFRETIPKKSRWKSKEFGSISGIELRKTENWQHMIDVEKKVLKEIERKLRHRDDQKCVTRRKRDNFLERANRCARRLGVLEAEIEVLRCDQEKAKGRLSYLERQLNKEQFEENSKDVEKKTFGKKEGRRIERLIDEAESRKNINIDIGHAYDPTEIVVKSENGAEGLRTIKTCVLEHSEPMSTTITMDCSDDRDDVSRPTSSSSSGSQHSSIDILGDSDIIELSDSTDSMNGLITAMRELEQEELEANYITEATTANSSTVYQGSPEPERTISRTVTLSEKDVNELKNNPLIMFNGYRYDGKEDDGCYLAHKVEEKGITVLAMRCRFSTNFDSQIFFINKTAITAIILFTINRANFSICPTFPYRMIAHRALSNKLDPLKPLCYYELLGRCVDPTCPMQHEKDYLLTDEELICSVLTYCPNLCPPKKMFCSHFATSTFSAEYAREMLKEHEAESVGEIIENMLKSLPDTERRIRVCEMATKCRLPARWSSKGHFVFRKVSLRLLEFPVI</sequence>
<evidence type="ECO:0000313" key="4">
    <source>
        <dbReference type="EMBL" id="VDM10016.1"/>
    </source>
</evidence>
<accession>A0A3P7DSQ8</accession>
<organism evidence="4 5">
    <name type="scientific">Wuchereria bancrofti</name>
    <dbReference type="NCBI Taxonomy" id="6293"/>
    <lineage>
        <taxon>Eukaryota</taxon>
        <taxon>Metazoa</taxon>
        <taxon>Ecdysozoa</taxon>
        <taxon>Nematoda</taxon>
        <taxon>Chromadorea</taxon>
        <taxon>Rhabditida</taxon>
        <taxon>Spirurina</taxon>
        <taxon>Spiruromorpha</taxon>
        <taxon>Filarioidea</taxon>
        <taxon>Onchocercidae</taxon>
        <taxon>Wuchereria</taxon>
    </lineage>
</organism>
<dbReference type="InterPro" id="IPR019607">
    <property type="entry name" value="Putative_zinc-finger_domain"/>
</dbReference>
<proteinExistence type="predicted"/>
<feature type="region of interest" description="Disordered" evidence="2">
    <location>
        <begin position="329"/>
        <end position="403"/>
    </location>
</feature>
<feature type="compositionally biased region" description="Low complexity" evidence="2">
    <location>
        <begin position="609"/>
        <end position="624"/>
    </location>
</feature>
<dbReference type="PROSITE" id="PS50268">
    <property type="entry name" value="CADHERIN_2"/>
    <property type="match status" value="1"/>
</dbReference>
<dbReference type="InParanoid" id="A0A3P7DSQ8"/>
<feature type="region of interest" description="Disordered" evidence="2">
    <location>
        <begin position="595"/>
        <end position="624"/>
    </location>
</feature>
<gene>
    <name evidence="4" type="ORF">WBA_LOCUS3402</name>
</gene>
<dbReference type="Proteomes" id="UP000270924">
    <property type="component" value="Unassembled WGS sequence"/>
</dbReference>
<dbReference type="EMBL" id="UYWW01001145">
    <property type="protein sequence ID" value="VDM10016.1"/>
    <property type="molecule type" value="Genomic_DNA"/>
</dbReference>
<dbReference type="GO" id="GO:0007156">
    <property type="term" value="P:homophilic cell adhesion via plasma membrane adhesion molecules"/>
    <property type="evidence" value="ECO:0007669"/>
    <property type="project" value="InterPro"/>
</dbReference>
<dbReference type="Pfam" id="PF10650">
    <property type="entry name" value="zf-C3H1"/>
    <property type="match status" value="1"/>
</dbReference>
<keyword evidence="1" id="KW-0106">Calcium</keyword>
<dbReference type="GO" id="GO:0005509">
    <property type="term" value="F:calcium ion binding"/>
    <property type="evidence" value="ECO:0007669"/>
    <property type="project" value="UniProtKB-UniRule"/>
</dbReference>
<dbReference type="OrthoDB" id="5838988at2759"/>
<feature type="compositionally biased region" description="Basic and acidic residues" evidence="2">
    <location>
        <begin position="372"/>
        <end position="388"/>
    </location>
</feature>
<feature type="region of interest" description="Disordered" evidence="2">
    <location>
        <begin position="260"/>
        <end position="299"/>
    </location>
</feature>
<keyword evidence="5" id="KW-1185">Reference proteome</keyword>
<evidence type="ECO:0000256" key="1">
    <source>
        <dbReference type="PROSITE-ProRule" id="PRU00043"/>
    </source>
</evidence>
<name>A0A3P7DSQ8_WUCBA</name>
<reference evidence="4 5" key="1">
    <citation type="submission" date="2018-11" db="EMBL/GenBank/DDBJ databases">
        <authorList>
            <consortium name="Pathogen Informatics"/>
        </authorList>
    </citation>
    <scope>NUCLEOTIDE SEQUENCE [LARGE SCALE GENOMIC DNA]</scope>
</reference>
<dbReference type="InterPro" id="IPR002126">
    <property type="entry name" value="Cadherin-like_dom"/>
</dbReference>
<feature type="compositionally biased region" description="Polar residues" evidence="2">
    <location>
        <begin position="336"/>
        <end position="357"/>
    </location>
</feature>
<feature type="compositionally biased region" description="Low complexity" evidence="2">
    <location>
        <begin position="389"/>
        <end position="400"/>
    </location>
</feature>
<feature type="domain" description="Cadherin" evidence="3">
    <location>
        <begin position="578"/>
        <end position="703"/>
    </location>
</feature>
<dbReference type="AlphaFoldDB" id="A0A3P7DSQ8"/>
<dbReference type="GO" id="GO:0016020">
    <property type="term" value="C:membrane"/>
    <property type="evidence" value="ECO:0007669"/>
    <property type="project" value="InterPro"/>
</dbReference>
<protein>
    <recommendedName>
        <fullName evidence="3">Cadherin domain-containing protein</fullName>
    </recommendedName>
</protein>
<evidence type="ECO:0000259" key="3">
    <source>
        <dbReference type="PROSITE" id="PS50268"/>
    </source>
</evidence>
<evidence type="ECO:0000256" key="2">
    <source>
        <dbReference type="SAM" id="MobiDB-lite"/>
    </source>
</evidence>